<feature type="transmembrane region" description="Helical" evidence="1">
    <location>
        <begin position="49"/>
        <end position="73"/>
    </location>
</feature>
<dbReference type="Proteomes" id="UP001642540">
    <property type="component" value="Unassembled WGS sequence"/>
</dbReference>
<keyword evidence="1" id="KW-0472">Membrane</keyword>
<keyword evidence="1" id="KW-0812">Transmembrane</keyword>
<comment type="caution">
    <text evidence="2">The sequence shown here is derived from an EMBL/GenBank/DDBJ whole genome shotgun (WGS) entry which is preliminary data.</text>
</comment>
<reference evidence="2 3" key="1">
    <citation type="submission" date="2024-08" db="EMBL/GenBank/DDBJ databases">
        <authorList>
            <person name="Cucini C."/>
            <person name="Frati F."/>
        </authorList>
    </citation>
    <scope>NUCLEOTIDE SEQUENCE [LARGE SCALE GENOMIC DNA]</scope>
</reference>
<gene>
    <name evidence="2" type="ORF">ODALV1_LOCUS25308</name>
</gene>
<evidence type="ECO:0000313" key="2">
    <source>
        <dbReference type="EMBL" id="CAL8133983.1"/>
    </source>
</evidence>
<name>A0ABP1RRI9_9HEXA</name>
<evidence type="ECO:0000256" key="1">
    <source>
        <dbReference type="SAM" id="Phobius"/>
    </source>
</evidence>
<keyword evidence="3" id="KW-1185">Reference proteome</keyword>
<keyword evidence="1" id="KW-1133">Transmembrane helix</keyword>
<dbReference type="EMBL" id="CAXLJM020000103">
    <property type="protein sequence ID" value="CAL8133983.1"/>
    <property type="molecule type" value="Genomic_DNA"/>
</dbReference>
<proteinExistence type="predicted"/>
<sequence>MGNILSVLSAGALLGGGVIFGNADFIGKFCPSPPPTTDIPSTSPSSSSFYFYFFWGCVGCVVLLAVGVVTAFVKARNRRVPFQRLETLLFAALEEAVEMNRVTITRGNRYGSVDAMEDVSAKDEIVHFERSGNE</sequence>
<accession>A0ABP1RRI9</accession>
<protein>
    <submittedName>
        <fullName evidence="2">Uncharacterized protein</fullName>
    </submittedName>
</protein>
<evidence type="ECO:0000313" key="3">
    <source>
        <dbReference type="Proteomes" id="UP001642540"/>
    </source>
</evidence>
<organism evidence="2 3">
    <name type="scientific">Orchesella dallaii</name>
    <dbReference type="NCBI Taxonomy" id="48710"/>
    <lineage>
        <taxon>Eukaryota</taxon>
        <taxon>Metazoa</taxon>
        <taxon>Ecdysozoa</taxon>
        <taxon>Arthropoda</taxon>
        <taxon>Hexapoda</taxon>
        <taxon>Collembola</taxon>
        <taxon>Entomobryomorpha</taxon>
        <taxon>Entomobryoidea</taxon>
        <taxon>Orchesellidae</taxon>
        <taxon>Orchesellinae</taxon>
        <taxon>Orchesella</taxon>
    </lineage>
</organism>